<name>A0AA39P7K2_9AGAR</name>
<dbReference type="GO" id="GO:0005739">
    <property type="term" value="C:mitochondrion"/>
    <property type="evidence" value="ECO:0007669"/>
    <property type="project" value="TreeGrafter"/>
</dbReference>
<reference evidence="12" key="1">
    <citation type="submission" date="2023-06" db="EMBL/GenBank/DDBJ databases">
        <authorList>
            <consortium name="Lawrence Berkeley National Laboratory"/>
            <person name="Ahrendt S."/>
            <person name="Sahu N."/>
            <person name="Indic B."/>
            <person name="Wong-Bajracharya J."/>
            <person name="Merenyi Z."/>
            <person name="Ke H.-M."/>
            <person name="Monk M."/>
            <person name="Kocsube S."/>
            <person name="Drula E."/>
            <person name="Lipzen A."/>
            <person name="Balint B."/>
            <person name="Henrissat B."/>
            <person name="Andreopoulos B."/>
            <person name="Martin F.M."/>
            <person name="Harder C.B."/>
            <person name="Rigling D."/>
            <person name="Ford K.L."/>
            <person name="Foster G.D."/>
            <person name="Pangilinan J."/>
            <person name="Papanicolaou A."/>
            <person name="Barry K."/>
            <person name="LaButti K."/>
            <person name="Viragh M."/>
            <person name="Koriabine M."/>
            <person name="Yan M."/>
            <person name="Riley R."/>
            <person name="Champramary S."/>
            <person name="Plett K.L."/>
            <person name="Tsai I.J."/>
            <person name="Slot J."/>
            <person name="Sipos G."/>
            <person name="Plett J."/>
            <person name="Nagy L.G."/>
            <person name="Grigoriev I.V."/>
        </authorList>
    </citation>
    <scope>NUCLEOTIDE SEQUENCE</scope>
    <source>
        <strain evidence="12">HWK02</strain>
    </source>
</reference>
<comment type="catalytic activity">
    <reaction evidence="11">
        <text>L-isoleucine + 2-oxoglutarate = (S)-3-methyl-2-oxopentanoate + L-glutamate</text>
        <dbReference type="Rhea" id="RHEA:24801"/>
        <dbReference type="ChEBI" id="CHEBI:16810"/>
        <dbReference type="ChEBI" id="CHEBI:29985"/>
        <dbReference type="ChEBI" id="CHEBI:35146"/>
        <dbReference type="ChEBI" id="CHEBI:58045"/>
        <dbReference type="EC" id="2.6.1.42"/>
    </reaction>
</comment>
<dbReference type="InterPro" id="IPR001544">
    <property type="entry name" value="Aminotrans_IV"/>
</dbReference>
<dbReference type="InterPro" id="IPR036038">
    <property type="entry name" value="Aminotransferase-like"/>
</dbReference>
<dbReference type="InterPro" id="IPR005786">
    <property type="entry name" value="B_amino_transII"/>
</dbReference>
<evidence type="ECO:0000256" key="5">
    <source>
        <dbReference type="ARBA" id="ARBA00022679"/>
    </source>
</evidence>
<evidence type="ECO:0000256" key="10">
    <source>
        <dbReference type="RuleBase" id="RU004516"/>
    </source>
</evidence>
<evidence type="ECO:0000256" key="9">
    <source>
        <dbReference type="RuleBase" id="RU004106"/>
    </source>
</evidence>
<evidence type="ECO:0000256" key="3">
    <source>
        <dbReference type="ARBA" id="ARBA00022576"/>
    </source>
</evidence>
<sequence>MAAWKSVGNGTLEGISSVPDLDASKLTITFANSLKPVPAPEQLVFGATTTDHMLVASFDPSTGWSAPEIKPYGPLSLDPMSSCFQYCTNIFEGMKAYIGPDGKARLFRPEKNMARLARSAERCALPPFNQDAVLKLIKRLVSVEKRWIPALEGYSLYIRPTIIGTRAALGVAASDHALLYIIVTPAGPFFKQAIPKPISLLAVSNSVRAWPGGTGGHKLGLNYAPGFLPQRVAVKKGYDQILWVLGDVVTEAGVMNVFVVIKREDGDAIDVVTPELDGTILPGVTRMSVLELLQNGGTTVVERKVTITELKALSAQGRLLEVFLVGTAVLVASVGRIGLENGEGDLVLPGPSPFAATMKKRLLDIQQGREEYEDWSVVCDNCDN</sequence>
<evidence type="ECO:0000256" key="7">
    <source>
        <dbReference type="ARBA" id="ARBA00023304"/>
    </source>
</evidence>
<dbReference type="InterPro" id="IPR018300">
    <property type="entry name" value="Aminotrans_IV_CS"/>
</dbReference>
<evidence type="ECO:0000256" key="2">
    <source>
        <dbReference type="ARBA" id="ARBA00009320"/>
    </source>
</evidence>
<comment type="catalytic activity">
    <reaction evidence="11">
        <text>L-valine + 2-oxoglutarate = 3-methyl-2-oxobutanoate + L-glutamate</text>
        <dbReference type="Rhea" id="RHEA:24813"/>
        <dbReference type="ChEBI" id="CHEBI:11851"/>
        <dbReference type="ChEBI" id="CHEBI:16810"/>
        <dbReference type="ChEBI" id="CHEBI:29985"/>
        <dbReference type="ChEBI" id="CHEBI:57762"/>
        <dbReference type="EC" id="2.6.1.42"/>
    </reaction>
</comment>
<comment type="catalytic activity">
    <reaction evidence="11">
        <text>L-leucine + 2-oxoglutarate = 4-methyl-2-oxopentanoate + L-glutamate</text>
        <dbReference type="Rhea" id="RHEA:18321"/>
        <dbReference type="ChEBI" id="CHEBI:16810"/>
        <dbReference type="ChEBI" id="CHEBI:17865"/>
        <dbReference type="ChEBI" id="CHEBI:29985"/>
        <dbReference type="ChEBI" id="CHEBI:57427"/>
        <dbReference type="EC" id="2.6.1.42"/>
    </reaction>
</comment>
<dbReference type="Proteomes" id="UP001175228">
    <property type="component" value="Unassembled WGS sequence"/>
</dbReference>
<dbReference type="NCBIfam" id="NF009897">
    <property type="entry name" value="PRK13357.1"/>
    <property type="match status" value="1"/>
</dbReference>
<keyword evidence="4 11" id="KW-0028">Amino-acid biosynthesis</keyword>
<evidence type="ECO:0000256" key="6">
    <source>
        <dbReference type="ARBA" id="ARBA00022898"/>
    </source>
</evidence>
<gene>
    <name evidence="12" type="ORF">EDD18DRAFT_867777</name>
</gene>
<dbReference type="SUPFAM" id="SSF56752">
    <property type="entry name" value="D-aminoacid aminotransferase-like PLP-dependent enzymes"/>
    <property type="match status" value="1"/>
</dbReference>
<dbReference type="CDD" id="cd01557">
    <property type="entry name" value="BCAT_beta_family"/>
    <property type="match status" value="1"/>
</dbReference>
<dbReference type="PANTHER" id="PTHR11825">
    <property type="entry name" value="SUBGROUP IIII AMINOTRANSFERASE"/>
    <property type="match status" value="1"/>
</dbReference>
<evidence type="ECO:0000256" key="8">
    <source>
        <dbReference type="PIRSR" id="PIRSR006468-1"/>
    </source>
</evidence>
<dbReference type="PANTHER" id="PTHR11825:SF44">
    <property type="entry name" value="BRANCHED-CHAIN-AMINO-ACID AMINOTRANSFERASE"/>
    <property type="match status" value="1"/>
</dbReference>
<dbReference type="InterPro" id="IPR043131">
    <property type="entry name" value="BCAT-like_N"/>
</dbReference>
<dbReference type="Pfam" id="PF01063">
    <property type="entry name" value="Aminotran_4"/>
    <property type="match status" value="1"/>
</dbReference>
<dbReference type="Gene3D" id="3.30.470.10">
    <property type="match status" value="1"/>
</dbReference>
<comment type="caution">
    <text evidence="12">The sequence shown here is derived from an EMBL/GenBank/DDBJ whole genome shotgun (WGS) entry which is preliminary data.</text>
</comment>
<dbReference type="EMBL" id="JAUEPU010000091">
    <property type="protein sequence ID" value="KAK0479057.1"/>
    <property type="molecule type" value="Genomic_DNA"/>
</dbReference>
<organism evidence="12 13">
    <name type="scientific">Armillaria luteobubalina</name>
    <dbReference type="NCBI Taxonomy" id="153913"/>
    <lineage>
        <taxon>Eukaryota</taxon>
        <taxon>Fungi</taxon>
        <taxon>Dikarya</taxon>
        <taxon>Basidiomycota</taxon>
        <taxon>Agaricomycotina</taxon>
        <taxon>Agaricomycetes</taxon>
        <taxon>Agaricomycetidae</taxon>
        <taxon>Agaricales</taxon>
        <taxon>Marasmiineae</taxon>
        <taxon>Physalacriaceae</taxon>
        <taxon>Armillaria</taxon>
    </lineage>
</organism>
<dbReference type="GO" id="GO:0009099">
    <property type="term" value="P:L-valine biosynthetic process"/>
    <property type="evidence" value="ECO:0007669"/>
    <property type="project" value="TreeGrafter"/>
</dbReference>
<dbReference type="InterPro" id="IPR033939">
    <property type="entry name" value="BCAT_family"/>
</dbReference>
<dbReference type="Gene3D" id="3.20.10.10">
    <property type="entry name" value="D-amino Acid Aminotransferase, subunit A, domain 2"/>
    <property type="match status" value="1"/>
</dbReference>
<keyword evidence="5 11" id="KW-0808">Transferase</keyword>
<evidence type="ECO:0000313" key="12">
    <source>
        <dbReference type="EMBL" id="KAK0479057.1"/>
    </source>
</evidence>
<dbReference type="EC" id="2.6.1.42" evidence="11"/>
<evidence type="ECO:0000256" key="4">
    <source>
        <dbReference type="ARBA" id="ARBA00022605"/>
    </source>
</evidence>
<accession>A0AA39P7K2</accession>
<dbReference type="PROSITE" id="PS00770">
    <property type="entry name" value="AA_TRANSFER_CLASS_4"/>
    <property type="match status" value="1"/>
</dbReference>
<dbReference type="FunFam" id="3.30.470.10:FF:000002">
    <property type="entry name" value="Branched-chain-amino-acid aminotransferase"/>
    <property type="match status" value="1"/>
</dbReference>
<dbReference type="GO" id="GO:0009098">
    <property type="term" value="P:L-leucine biosynthetic process"/>
    <property type="evidence" value="ECO:0007669"/>
    <property type="project" value="TreeGrafter"/>
</dbReference>
<keyword evidence="7 11" id="KW-0100">Branched-chain amino acid biosynthesis</keyword>
<keyword evidence="3 11" id="KW-0032">Aminotransferase</keyword>
<feature type="modified residue" description="N6-(pyridoxal phosphate)lysine" evidence="8">
    <location>
        <position position="218"/>
    </location>
</feature>
<dbReference type="PIRSF" id="PIRSF006468">
    <property type="entry name" value="BCAT1"/>
    <property type="match status" value="1"/>
</dbReference>
<comment type="similarity">
    <text evidence="2 9">Belongs to the class-IV pyridoxal-phosphate-dependent aminotransferase family.</text>
</comment>
<dbReference type="AlphaFoldDB" id="A0AA39P7K2"/>
<keyword evidence="13" id="KW-1185">Reference proteome</keyword>
<evidence type="ECO:0000313" key="13">
    <source>
        <dbReference type="Proteomes" id="UP001175228"/>
    </source>
</evidence>
<evidence type="ECO:0000256" key="1">
    <source>
        <dbReference type="ARBA" id="ARBA00001933"/>
    </source>
</evidence>
<dbReference type="InterPro" id="IPR043132">
    <property type="entry name" value="BCAT-like_C"/>
</dbReference>
<keyword evidence="6 10" id="KW-0663">Pyridoxal phosphate</keyword>
<evidence type="ECO:0000256" key="11">
    <source>
        <dbReference type="RuleBase" id="RU004517"/>
    </source>
</evidence>
<protein>
    <recommendedName>
        <fullName evidence="11">Branched-chain-amino-acid aminotransferase</fullName>
        <ecNumber evidence="11">2.6.1.42</ecNumber>
    </recommendedName>
</protein>
<proteinExistence type="inferred from homology"/>
<dbReference type="GO" id="GO:0004084">
    <property type="term" value="F:branched-chain-amino-acid transaminase activity"/>
    <property type="evidence" value="ECO:0007669"/>
    <property type="project" value="UniProtKB-EC"/>
</dbReference>
<comment type="cofactor">
    <cofactor evidence="1 10">
        <name>pyridoxal 5'-phosphate</name>
        <dbReference type="ChEBI" id="CHEBI:597326"/>
    </cofactor>
</comment>
<dbReference type="NCBIfam" id="TIGR01123">
    <property type="entry name" value="ilvE_II"/>
    <property type="match status" value="1"/>
</dbReference>